<organism evidence="2 3">
    <name type="scientific">Tribonema minus</name>
    <dbReference type="NCBI Taxonomy" id="303371"/>
    <lineage>
        <taxon>Eukaryota</taxon>
        <taxon>Sar</taxon>
        <taxon>Stramenopiles</taxon>
        <taxon>Ochrophyta</taxon>
        <taxon>PX clade</taxon>
        <taxon>Xanthophyceae</taxon>
        <taxon>Tribonematales</taxon>
        <taxon>Tribonemataceae</taxon>
        <taxon>Tribonema</taxon>
    </lineage>
</organism>
<dbReference type="PANTHER" id="PTHR37524:SF2">
    <property type="entry name" value="RIBOSOMAL RNA METHYLTRANSFERASE FTSJ DOMAIN-CONTAINING PROTEIN"/>
    <property type="match status" value="1"/>
</dbReference>
<evidence type="ECO:0000259" key="1">
    <source>
        <dbReference type="Pfam" id="PF01728"/>
    </source>
</evidence>
<evidence type="ECO:0000313" key="2">
    <source>
        <dbReference type="EMBL" id="KAG5182002.1"/>
    </source>
</evidence>
<dbReference type="GO" id="GO:0032259">
    <property type="term" value="P:methylation"/>
    <property type="evidence" value="ECO:0007669"/>
    <property type="project" value="InterPro"/>
</dbReference>
<dbReference type="InterPro" id="IPR029063">
    <property type="entry name" value="SAM-dependent_MTases_sf"/>
</dbReference>
<dbReference type="Proteomes" id="UP000664859">
    <property type="component" value="Unassembled WGS sequence"/>
</dbReference>
<dbReference type="Gene3D" id="3.40.50.150">
    <property type="entry name" value="Vaccinia Virus protein VP39"/>
    <property type="match status" value="1"/>
</dbReference>
<dbReference type="Pfam" id="PF01728">
    <property type="entry name" value="FtsJ"/>
    <property type="match status" value="1"/>
</dbReference>
<dbReference type="GO" id="GO:0008168">
    <property type="term" value="F:methyltransferase activity"/>
    <property type="evidence" value="ECO:0007669"/>
    <property type="project" value="InterPro"/>
</dbReference>
<reference evidence="2" key="1">
    <citation type="submission" date="2021-02" db="EMBL/GenBank/DDBJ databases">
        <title>First Annotated Genome of the Yellow-green Alga Tribonema minus.</title>
        <authorList>
            <person name="Mahan K.M."/>
        </authorList>
    </citation>
    <scope>NUCLEOTIDE SEQUENCE</scope>
    <source>
        <strain evidence="2">UTEX B ZZ1240</strain>
    </source>
</reference>
<dbReference type="AlphaFoldDB" id="A0A835YXR4"/>
<dbReference type="SUPFAM" id="SSF53335">
    <property type="entry name" value="S-adenosyl-L-methionine-dependent methyltransferases"/>
    <property type="match status" value="1"/>
</dbReference>
<evidence type="ECO:0000313" key="3">
    <source>
        <dbReference type="Proteomes" id="UP000664859"/>
    </source>
</evidence>
<sequence length="670" mass="72128">MVTITSTQPVEVPRCNVHRMHVLDPWRNPPCLPVQGNNAAAWVAVEARLVDAVRIAAAHDAPSQSLLPLSHKELHECWRRHLVDAVAADGVTAALQLPSSHAARVADTLRASAERGACHRVLATVACGTGPQHYCMVLVAAQDPVAFCARCGQDGALARIVDRMFMDCRRDGALARIVDRMIMFCARCGRDGALARVVDRMFMYCRCDGALARVIDRMFMVGQATATSLQELQSKLLALVTAAAATTAAAGAASAPERPVVLACIIASVPLRLPVVRFQACPRSLEKELLNDHALAMKAIKEPKYKDFAALRLHPIDFELVASVVYTQGLFFAGVVPRAAWPGDIVAASIDAHAPCRAFYKLREATDRAGIAYQQNWNALDMGASPGGWTHFLSPRVARVFAVDPGSMDADVLALPNVTYLRAKVQAASERASVRTRCWGRYGARSVLALPNVTRLRAKVQSRCVRMRGGSGARAQRRRLALMTFSSREPHVFVLSTPNVTHLCAKVQVRARGSGGSGHGPNVTHLRAKVQGQQRRARRVDVLAQLPAMDLVVSDMNMAPDDLMQQVEAATAAGVVKDTAMLIMSFKDFCGPDNSDKGRDAQVARAMAALSLRWPRVQLLHLVAGGLRELTVVCRHEHHMAAAATAVAAAAEAPEPAHQHSGSPGAAVCG</sequence>
<proteinExistence type="predicted"/>
<feature type="domain" description="Ribosomal RNA methyltransferase FtsJ" evidence="1">
    <location>
        <begin position="356"/>
        <end position="556"/>
    </location>
</feature>
<comment type="caution">
    <text evidence="2">The sequence shown here is derived from an EMBL/GenBank/DDBJ whole genome shotgun (WGS) entry which is preliminary data.</text>
</comment>
<dbReference type="InterPro" id="IPR002877">
    <property type="entry name" value="RNA_MeTrfase_FtsJ_dom"/>
</dbReference>
<dbReference type="PANTHER" id="PTHR37524">
    <property type="entry name" value="RIBOSOMAL RNA LARGE SUBUNIT METHYLTRANSFERASE M"/>
    <property type="match status" value="1"/>
</dbReference>
<gene>
    <name evidence="2" type="ORF">JKP88DRAFT_349085</name>
</gene>
<accession>A0A835YXR4</accession>
<protein>
    <recommendedName>
        <fullName evidence="1">Ribosomal RNA methyltransferase FtsJ domain-containing protein</fullName>
    </recommendedName>
</protein>
<dbReference type="OrthoDB" id="20105at2759"/>
<keyword evidence="3" id="KW-1185">Reference proteome</keyword>
<name>A0A835YXR4_9STRA</name>
<dbReference type="EMBL" id="JAFCMP010000279">
    <property type="protein sequence ID" value="KAG5182002.1"/>
    <property type="molecule type" value="Genomic_DNA"/>
</dbReference>